<keyword evidence="7" id="KW-1185">Reference proteome</keyword>
<dbReference type="Proteomes" id="UP000215902">
    <property type="component" value="Unassembled WGS sequence"/>
</dbReference>
<dbReference type="STRING" id="282301.A0A267H8I3"/>
<keyword evidence="4" id="KW-0472">Membrane</keyword>
<comment type="caution">
    <text evidence="6">The sequence shown here is derived from an EMBL/GenBank/DDBJ whole genome shotgun (WGS) entry which is preliminary data.</text>
</comment>
<dbReference type="AlphaFoldDB" id="A0A267H8I3"/>
<evidence type="ECO:0000313" key="7">
    <source>
        <dbReference type="Proteomes" id="UP000215902"/>
    </source>
</evidence>
<dbReference type="EMBL" id="NIVC01000006">
    <property type="protein sequence ID" value="PAA94611.1"/>
    <property type="molecule type" value="Genomic_DNA"/>
</dbReference>
<proteinExistence type="predicted"/>
<comment type="subcellular location">
    <subcellularLocation>
        <location evidence="1">Membrane</location>
    </subcellularLocation>
</comment>
<evidence type="ECO:0000256" key="4">
    <source>
        <dbReference type="ARBA" id="ARBA00023136"/>
    </source>
</evidence>
<keyword evidence="3" id="KW-1133">Transmembrane helix</keyword>
<dbReference type="SMART" id="SM01158">
    <property type="entry name" value="DUF1741"/>
    <property type="match status" value="1"/>
</dbReference>
<evidence type="ECO:0000256" key="1">
    <source>
        <dbReference type="ARBA" id="ARBA00004370"/>
    </source>
</evidence>
<organism evidence="6 7">
    <name type="scientific">Macrostomum lignano</name>
    <dbReference type="NCBI Taxonomy" id="282301"/>
    <lineage>
        <taxon>Eukaryota</taxon>
        <taxon>Metazoa</taxon>
        <taxon>Spiralia</taxon>
        <taxon>Lophotrochozoa</taxon>
        <taxon>Platyhelminthes</taxon>
        <taxon>Rhabditophora</taxon>
        <taxon>Macrostomorpha</taxon>
        <taxon>Macrostomida</taxon>
        <taxon>Macrostomidae</taxon>
        <taxon>Macrostomum</taxon>
    </lineage>
</organism>
<protein>
    <recommendedName>
        <fullName evidence="5">Armadillo-like helical domain-containing protein</fullName>
    </recommendedName>
</protein>
<reference evidence="6 7" key="1">
    <citation type="submission" date="2017-06" db="EMBL/GenBank/DDBJ databases">
        <title>A platform for efficient transgenesis in Macrostomum lignano, a flatworm model organism for stem cell research.</title>
        <authorList>
            <person name="Berezikov E."/>
        </authorList>
    </citation>
    <scope>NUCLEOTIDE SEQUENCE [LARGE SCALE GENOMIC DNA]</scope>
    <source>
        <strain evidence="6">DV1</strain>
        <tissue evidence="6">Whole organism</tissue>
    </source>
</reference>
<keyword evidence="2" id="KW-0812">Transmembrane</keyword>
<evidence type="ECO:0000256" key="3">
    <source>
        <dbReference type="ARBA" id="ARBA00022989"/>
    </source>
</evidence>
<dbReference type="GO" id="GO:0005829">
    <property type="term" value="C:cytosol"/>
    <property type="evidence" value="ECO:0007669"/>
    <property type="project" value="TreeGrafter"/>
</dbReference>
<dbReference type="PANTHER" id="PTHR13608:SF3">
    <property type="entry name" value="ARMADILLO-LIKE HELICAL DOMAIN-CONTAINING PROTEIN 3"/>
    <property type="match status" value="1"/>
</dbReference>
<feature type="non-terminal residue" evidence="6">
    <location>
        <position position="1"/>
    </location>
</feature>
<evidence type="ECO:0000259" key="5">
    <source>
        <dbReference type="SMART" id="SM01158"/>
    </source>
</evidence>
<feature type="domain" description="Armadillo-like helical" evidence="5">
    <location>
        <begin position="454"/>
        <end position="698"/>
    </location>
</feature>
<evidence type="ECO:0000256" key="2">
    <source>
        <dbReference type="ARBA" id="ARBA00022692"/>
    </source>
</evidence>
<name>A0A267H8I3_9PLAT</name>
<gene>
    <name evidence="6" type="ORF">BOX15_Mlig005486g3</name>
</gene>
<dbReference type="Pfam" id="PF08427">
    <property type="entry name" value="ARMH3_C"/>
    <property type="match status" value="1"/>
</dbReference>
<dbReference type="InterPro" id="IPR039868">
    <property type="entry name" value="ARMD3-like"/>
</dbReference>
<dbReference type="InterPro" id="IPR013636">
    <property type="entry name" value="ARMH3_C"/>
</dbReference>
<accession>A0A267H8I3</accession>
<sequence length="715" mass="80802">AMHFEANDDLLKGKQRAQSLKVGMKEKVVQLYDRHFSGEDISGGSDSFWNEFFLLRANVRYLQAHFERCAWDELACQKPAIRRLFGHCTAPLQNHPAMGQDAIRQANALQTLASLIRGAFSCPPTAVAAAEAAAVVGGGGVSVNVGDVDEQQMDSQRPNHPNLDLLMPPNDAESIMQDLLHRLACCLSDDVVQLPIKALAINLLVTMATACDLQYNPMLSYLVSSRVFDCCLQLFASTELRREFGDSVCTLLAIMLQAHRHNMVNPCLVKLAVLDDNLVLNGFSYVLSLSLAQYNELYRRKVREPKGLFYSLSNMVGHILVGEEKQLERIEVQDALLLALFEALHVNRSFIATLTYSHTPSVGHQLVVAEQSGPASSVPEPTNLLVVFLEYCSIIMQDTREQSMFNSCKLCFFILTAISEDEYANSLMHDLNMNFRVNLHRLQTRHRAPTLGVDLESAPLACALLDLLVEFCHSHLMRTLPAELYQSALLILHRLLCYQKRTEIRLHYNWHHLWSALFTSARYALSCYQKQQVGTAEPQFLRSLLSLVSSVCLLLNFFVTYGDTFLPTCEVYDLLFYELIRMKSLFEDASQLSLSIISSDPDHPLREAAMQLDRSLVNIRSIIQHFSPRIDEWAEAQGQRSLTQDQVLSVVRSNYESLTLRLYSQLDCFTSFRESIPNENAYFRQLTRKIVTSVRKDAFDASQQLQAKLKDLSSL</sequence>
<evidence type="ECO:0000313" key="6">
    <source>
        <dbReference type="EMBL" id="PAA94611.1"/>
    </source>
</evidence>
<dbReference type="PANTHER" id="PTHR13608">
    <property type="entry name" value="ARMADILLO-LIKE HELICAL DOMAIN-CONTAINING PROTEIN 3"/>
    <property type="match status" value="1"/>
</dbReference>
<dbReference type="GO" id="GO:0016020">
    <property type="term" value="C:membrane"/>
    <property type="evidence" value="ECO:0007669"/>
    <property type="project" value="UniProtKB-SubCell"/>
</dbReference>
<dbReference type="OrthoDB" id="2012278at2759"/>